<evidence type="ECO:0000259" key="3">
    <source>
        <dbReference type="Pfam" id="PF12936"/>
    </source>
</evidence>
<feature type="region of interest" description="Disordered" evidence="2">
    <location>
        <begin position="152"/>
        <end position="236"/>
    </location>
</feature>
<dbReference type="GO" id="GO:0005730">
    <property type="term" value="C:nucleolus"/>
    <property type="evidence" value="ECO:0007669"/>
    <property type="project" value="TreeGrafter"/>
</dbReference>
<dbReference type="eggNOG" id="KOG2409">
    <property type="taxonomic scope" value="Eukaryota"/>
</dbReference>
<feature type="compositionally biased region" description="Basic and acidic residues" evidence="2">
    <location>
        <begin position="299"/>
        <end position="341"/>
    </location>
</feature>
<feature type="region of interest" description="Disordered" evidence="2">
    <location>
        <begin position="390"/>
        <end position="490"/>
    </location>
</feature>
<dbReference type="GeneID" id="19341173"/>
<evidence type="ECO:0000313" key="5">
    <source>
        <dbReference type="Proteomes" id="UP000016932"/>
    </source>
</evidence>
<comment type="similarity">
    <text evidence="1">Belongs to the KRI1 family.</text>
</comment>
<feature type="region of interest" description="Disordered" evidence="2">
    <location>
        <begin position="43"/>
        <end position="98"/>
    </location>
</feature>
<dbReference type="Pfam" id="PF12936">
    <property type="entry name" value="Kri1_C"/>
    <property type="match status" value="1"/>
</dbReference>
<feature type="compositionally biased region" description="Basic and acidic residues" evidence="2">
    <location>
        <begin position="282"/>
        <end position="291"/>
    </location>
</feature>
<dbReference type="GO" id="GO:0000447">
    <property type="term" value="P:endonucleolytic cleavage in ITS1 to separate SSU-rRNA from 5.8S rRNA and LSU-rRNA from tricistronic rRNA transcript (SSU-rRNA, 5.8S rRNA, LSU-rRNA)"/>
    <property type="evidence" value="ECO:0007669"/>
    <property type="project" value="TreeGrafter"/>
</dbReference>
<dbReference type="RefSeq" id="XP_007920430.1">
    <property type="nucleotide sequence ID" value="XM_007922239.1"/>
</dbReference>
<feature type="region of interest" description="Disordered" evidence="2">
    <location>
        <begin position="583"/>
        <end position="637"/>
    </location>
</feature>
<dbReference type="Proteomes" id="UP000016932">
    <property type="component" value="Unassembled WGS sequence"/>
</dbReference>
<dbReference type="KEGG" id="pfj:MYCFIDRAFT_76071"/>
<dbReference type="InterPro" id="IPR018034">
    <property type="entry name" value="Kri1"/>
</dbReference>
<organism evidence="4 5">
    <name type="scientific">Pseudocercospora fijiensis (strain CIRAD86)</name>
    <name type="common">Black leaf streak disease fungus</name>
    <name type="synonym">Mycosphaerella fijiensis</name>
    <dbReference type="NCBI Taxonomy" id="383855"/>
    <lineage>
        <taxon>Eukaryota</taxon>
        <taxon>Fungi</taxon>
        <taxon>Dikarya</taxon>
        <taxon>Ascomycota</taxon>
        <taxon>Pezizomycotina</taxon>
        <taxon>Dothideomycetes</taxon>
        <taxon>Dothideomycetidae</taxon>
        <taxon>Mycosphaerellales</taxon>
        <taxon>Mycosphaerellaceae</taxon>
        <taxon>Pseudocercospora</taxon>
    </lineage>
</organism>
<dbReference type="OrthoDB" id="10252032at2759"/>
<sequence length="637" mass="73036">MAGTALRPVKKAKLDFSDSESDAGVQLPQTEGFTINEEYAKRFEHNKKREERQRLEEKYGNGDAKKRKRDAEEDDESEESSTDESEDDDAELATADVDDEIMATLQMIRNKDPKRLDQTVKFYKEFDPESAPVKNEDKPMTLQDYQREKLLAGHAGQDDDEDEPMQTYAEEQEQLKRELVGSIHAAAKDDGEESDGEDDFMVQKKKSTHEDMPGVSAQRRAKKQLTDQDIASADKDPETYLSNFMAARAWLPGEGSRFQPLESDDSDDDKRAEEFEEAYNMRFEDPAKSNEKLQSFARDSGKYGVRREEKSGRARQREREREQREAAKREREEEKARLRKLKVEEAGEKVKRIKEAAGLRGQELKLDEWRDIIEGDFDDDQWETEMKRRFGEDYYAEGEDSGSDDDGHERKKRKPRKPKFEDDIDITDLVPDFDAGKKPNITLTDDEDEDGGAPLPPSDGEERQSAPGKKKTKKDRLKEKSDAKRVARKERMAIEEMVDASLPLQHPSLTSASSSKAPVIGFRYRETSPTSFGLSARDILFADDTALNSFAGLKKMAAFRDEQKKIRDKKKFSKKARLRQWRKETFGNADEPTGGFEKVLGTVEEADEPRKKHKKKAEDGNIVDGKRKRKRSKKKAQ</sequence>
<feature type="compositionally biased region" description="Basic and acidic residues" evidence="2">
    <location>
        <begin position="43"/>
        <end position="64"/>
    </location>
</feature>
<dbReference type="AlphaFoldDB" id="N1Q8Y6"/>
<protein>
    <recommendedName>
        <fullName evidence="3">Kri1-like C-terminal domain-containing protein</fullName>
    </recommendedName>
</protein>
<evidence type="ECO:0000256" key="1">
    <source>
        <dbReference type="ARBA" id="ARBA00007473"/>
    </source>
</evidence>
<feature type="compositionally biased region" description="Basic residues" evidence="2">
    <location>
        <begin position="626"/>
        <end position="637"/>
    </location>
</feature>
<dbReference type="VEuPathDB" id="FungiDB:MYCFIDRAFT_76071"/>
<proteinExistence type="inferred from homology"/>
<dbReference type="PANTHER" id="PTHR14490">
    <property type="entry name" value="ZINC FINGER, ZZ TYPE"/>
    <property type="match status" value="1"/>
</dbReference>
<evidence type="ECO:0000313" key="4">
    <source>
        <dbReference type="EMBL" id="EME88241.1"/>
    </source>
</evidence>
<gene>
    <name evidence="4" type="ORF">MYCFIDRAFT_76071</name>
</gene>
<dbReference type="HOGENOM" id="CLU_009647_3_0_1"/>
<feature type="region of interest" description="Disordered" evidence="2">
    <location>
        <begin position="1"/>
        <end position="31"/>
    </location>
</feature>
<keyword evidence="5" id="KW-1185">Reference proteome</keyword>
<dbReference type="PANTHER" id="PTHR14490:SF5">
    <property type="entry name" value="PROTEIN KRI1 HOMOLOG"/>
    <property type="match status" value="1"/>
</dbReference>
<accession>N1Q8Y6</accession>
<feature type="compositionally biased region" description="Acidic residues" evidence="2">
    <location>
        <begin position="72"/>
        <end position="98"/>
    </location>
</feature>
<dbReference type="InterPro" id="IPR024626">
    <property type="entry name" value="Kri1-like_C"/>
</dbReference>
<feature type="compositionally biased region" description="Basic and acidic residues" evidence="2">
    <location>
        <begin position="476"/>
        <end position="490"/>
    </location>
</feature>
<dbReference type="GO" id="GO:0030686">
    <property type="term" value="C:90S preribosome"/>
    <property type="evidence" value="ECO:0007669"/>
    <property type="project" value="TreeGrafter"/>
</dbReference>
<feature type="domain" description="Kri1-like C-terminal" evidence="3">
    <location>
        <begin position="494"/>
        <end position="585"/>
    </location>
</feature>
<feature type="region of interest" description="Disordered" evidence="2">
    <location>
        <begin position="251"/>
        <end position="341"/>
    </location>
</feature>
<evidence type="ECO:0000256" key="2">
    <source>
        <dbReference type="SAM" id="MobiDB-lite"/>
    </source>
</evidence>
<dbReference type="Pfam" id="PF05178">
    <property type="entry name" value="Kri1"/>
    <property type="match status" value="1"/>
</dbReference>
<name>N1Q8Y6_PSEFD</name>
<feature type="compositionally biased region" description="Acidic residues" evidence="2">
    <location>
        <begin position="394"/>
        <end position="406"/>
    </location>
</feature>
<dbReference type="STRING" id="383855.N1Q8Y6"/>
<reference evidence="4 5" key="1">
    <citation type="journal article" date="2012" name="PLoS Pathog.">
        <title>Diverse lifestyles and strategies of plant pathogenesis encoded in the genomes of eighteen Dothideomycetes fungi.</title>
        <authorList>
            <person name="Ohm R.A."/>
            <person name="Feau N."/>
            <person name="Henrissat B."/>
            <person name="Schoch C.L."/>
            <person name="Horwitz B.A."/>
            <person name="Barry K.W."/>
            <person name="Condon B.J."/>
            <person name="Copeland A.C."/>
            <person name="Dhillon B."/>
            <person name="Glaser F."/>
            <person name="Hesse C.N."/>
            <person name="Kosti I."/>
            <person name="LaButti K."/>
            <person name="Lindquist E.A."/>
            <person name="Lucas S."/>
            <person name="Salamov A.A."/>
            <person name="Bradshaw R.E."/>
            <person name="Ciuffetti L."/>
            <person name="Hamelin R.C."/>
            <person name="Kema G.H.J."/>
            <person name="Lawrence C."/>
            <person name="Scott J.A."/>
            <person name="Spatafora J.W."/>
            <person name="Turgeon B.G."/>
            <person name="de Wit P.J.G.M."/>
            <person name="Zhong S."/>
            <person name="Goodwin S.B."/>
            <person name="Grigoriev I.V."/>
        </authorList>
    </citation>
    <scope>NUCLEOTIDE SEQUENCE [LARGE SCALE GENOMIC DNA]</scope>
    <source>
        <strain evidence="4 5">CIRAD86</strain>
    </source>
</reference>
<dbReference type="EMBL" id="KB446555">
    <property type="protein sequence ID" value="EME88241.1"/>
    <property type="molecule type" value="Genomic_DNA"/>
</dbReference>
<feature type="compositionally biased region" description="Acidic residues" evidence="2">
    <location>
        <begin position="190"/>
        <end position="200"/>
    </location>
</feature>